<evidence type="ECO:0000313" key="5">
    <source>
        <dbReference type="EMBL" id="MFC4989854.1"/>
    </source>
</evidence>
<dbReference type="SMART" id="SM00344">
    <property type="entry name" value="HTH_ASNC"/>
    <property type="match status" value="1"/>
</dbReference>
<dbReference type="PANTHER" id="PTHR30154">
    <property type="entry name" value="LEUCINE-RESPONSIVE REGULATORY PROTEIN"/>
    <property type="match status" value="1"/>
</dbReference>
<dbReference type="AlphaFoldDB" id="A0ABD5QJU3"/>
<dbReference type="PANTHER" id="PTHR30154:SF34">
    <property type="entry name" value="TRANSCRIPTIONAL REGULATOR AZLB"/>
    <property type="match status" value="1"/>
</dbReference>
<keyword evidence="6" id="KW-1185">Reference proteome</keyword>
<reference evidence="5 6" key="1">
    <citation type="journal article" date="2019" name="Int. J. Syst. Evol. Microbiol.">
        <title>The Global Catalogue of Microorganisms (GCM) 10K type strain sequencing project: providing services to taxonomists for standard genome sequencing and annotation.</title>
        <authorList>
            <consortium name="The Broad Institute Genomics Platform"/>
            <consortium name="The Broad Institute Genome Sequencing Center for Infectious Disease"/>
            <person name="Wu L."/>
            <person name="Ma J."/>
        </authorList>
    </citation>
    <scope>NUCLEOTIDE SEQUENCE [LARGE SCALE GENOMIC DNA]</scope>
    <source>
        <strain evidence="5 6">CGMCC 1.15824</strain>
    </source>
</reference>
<evidence type="ECO:0000256" key="3">
    <source>
        <dbReference type="ARBA" id="ARBA00023163"/>
    </source>
</evidence>
<protein>
    <submittedName>
        <fullName evidence="5">Lrp/AsnC family transcriptional regulator</fullName>
    </submittedName>
</protein>
<dbReference type="InterPro" id="IPR011991">
    <property type="entry name" value="ArsR-like_HTH"/>
</dbReference>
<dbReference type="PROSITE" id="PS50956">
    <property type="entry name" value="HTH_ASNC_2"/>
    <property type="match status" value="1"/>
</dbReference>
<dbReference type="InterPro" id="IPR011008">
    <property type="entry name" value="Dimeric_a/b-barrel"/>
</dbReference>
<dbReference type="InterPro" id="IPR019888">
    <property type="entry name" value="Tscrpt_reg_AsnC-like"/>
</dbReference>
<dbReference type="Pfam" id="PF01037">
    <property type="entry name" value="AsnC_trans_reg"/>
    <property type="match status" value="1"/>
</dbReference>
<evidence type="ECO:0000256" key="1">
    <source>
        <dbReference type="ARBA" id="ARBA00023015"/>
    </source>
</evidence>
<organism evidence="5 6">
    <name type="scientific">Saliphagus infecundisoli</name>
    <dbReference type="NCBI Taxonomy" id="1849069"/>
    <lineage>
        <taxon>Archaea</taxon>
        <taxon>Methanobacteriati</taxon>
        <taxon>Methanobacteriota</taxon>
        <taxon>Stenosarchaea group</taxon>
        <taxon>Halobacteria</taxon>
        <taxon>Halobacteriales</taxon>
        <taxon>Natrialbaceae</taxon>
        <taxon>Saliphagus</taxon>
    </lineage>
</organism>
<evidence type="ECO:0000313" key="6">
    <source>
        <dbReference type="Proteomes" id="UP001595925"/>
    </source>
</evidence>
<dbReference type="Pfam" id="PF13412">
    <property type="entry name" value="HTH_24"/>
    <property type="match status" value="1"/>
</dbReference>
<dbReference type="InterPro" id="IPR000485">
    <property type="entry name" value="AsnC-type_HTH_dom"/>
</dbReference>
<dbReference type="Gene3D" id="3.30.70.920">
    <property type="match status" value="1"/>
</dbReference>
<name>A0ABD5QJU3_9EURY</name>
<dbReference type="SUPFAM" id="SSF54909">
    <property type="entry name" value="Dimeric alpha+beta barrel"/>
    <property type="match status" value="1"/>
</dbReference>
<dbReference type="Proteomes" id="UP001595925">
    <property type="component" value="Unassembled WGS sequence"/>
</dbReference>
<keyword evidence="1" id="KW-0805">Transcription regulation</keyword>
<sequence>MSDSRRTAPDLDETDLALLEQVEADFDVNLETIADELDLSKSAVHYRLNKLKEEGVIQGITADVDPLALGLELTAITDVMVAHERGYSEDIGENLLALSGVEQVYYTMGDVDFVAVSRVQTRDQLNDLIDRIVAIDGVNETSSKFVLGEFENDRAVSSNLTSEAREAVLDGDGSS</sequence>
<keyword evidence="3" id="KW-0804">Transcription</keyword>
<evidence type="ECO:0000259" key="4">
    <source>
        <dbReference type="PROSITE" id="PS50956"/>
    </source>
</evidence>
<evidence type="ECO:0000256" key="2">
    <source>
        <dbReference type="ARBA" id="ARBA00023125"/>
    </source>
</evidence>
<feature type="domain" description="HTH asnC-type" evidence="4">
    <location>
        <begin position="11"/>
        <end position="72"/>
    </location>
</feature>
<dbReference type="GO" id="GO:0003677">
    <property type="term" value="F:DNA binding"/>
    <property type="evidence" value="ECO:0007669"/>
    <property type="project" value="UniProtKB-KW"/>
</dbReference>
<dbReference type="SUPFAM" id="SSF46785">
    <property type="entry name" value="Winged helix' DNA-binding domain"/>
    <property type="match status" value="1"/>
</dbReference>
<dbReference type="RefSeq" id="WP_114578258.1">
    <property type="nucleotide sequence ID" value="NZ_JAIVEF010000008.1"/>
</dbReference>
<dbReference type="CDD" id="cd00090">
    <property type="entry name" value="HTH_ARSR"/>
    <property type="match status" value="1"/>
</dbReference>
<dbReference type="InterPro" id="IPR036388">
    <property type="entry name" value="WH-like_DNA-bd_sf"/>
</dbReference>
<dbReference type="InterPro" id="IPR036390">
    <property type="entry name" value="WH_DNA-bd_sf"/>
</dbReference>
<comment type="caution">
    <text evidence="5">The sequence shown here is derived from an EMBL/GenBank/DDBJ whole genome shotgun (WGS) entry which is preliminary data.</text>
</comment>
<dbReference type="PRINTS" id="PR00033">
    <property type="entry name" value="HTHASNC"/>
</dbReference>
<dbReference type="Gene3D" id="1.10.10.10">
    <property type="entry name" value="Winged helix-like DNA-binding domain superfamily/Winged helix DNA-binding domain"/>
    <property type="match status" value="1"/>
</dbReference>
<accession>A0ABD5QJU3</accession>
<keyword evidence="2" id="KW-0238">DNA-binding</keyword>
<dbReference type="EMBL" id="JBHSJG010000055">
    <property type="protein sequence ID" value="MFC4989854.1"/>
    <property type="molecule type" value="Genomic_DNA"/>
</dbReference>
<dbReference type="InterPro" id="IPR019887">
    <property type="entry name" value="Tscrpt_reg_AsnC/Lrp_C"/>
</dbReference>
<proteinExistence type="predicted"/>
<gene>
    <name evidence="5" type="ORF">ACFPFO_19230</name>
</gene>